<sequence length="365" mass="40292">MSLLTERHSAAPYRDLAVAAGAPADDLDRVVGLLPLMATGFEACRYDLVWALACLCPPGPDLEAARPVLDRLGWTDAQRDELAAGLDRLLVDPRYPEEWVAHDTVAAARGLAEARWITPMGVRTQGELAPPETPKAGLLPGRVGLLAELADRALAYRQDHPGPLRIAVDGGTGAGKSTLADELADEFRRRGIWAVRACADFFKVPVELRTADGVESMFDRPALRRELLEPLLPGGDRLVRTASWDGWTQRDLLDRPQLAVPEDGVAVVDGVMITTAPELRELWTLRIWVSAGTDTRRERMVVRDALWSDDPSPEALRKRFDRRYQPDEEKYRFESGVEAIVDAVVDNDDPGRPVLTLVRSRSGRA</sequence>
<comment type="caution">
    <text evidence="1">The sequence shown here is derived from an EMBL/GenBank/DDBJ whole genome shotgun (WGS) entry which is preliminary data.</text>
</comment>
<dbReference type="Proteomes" id="UP000569914">
    <property type="component" value="Unassembled WGS sequence"/>
</dbReference>
<reference evidence="1 2" key="1">
    <citation type="submission" date="2020-07" db="EMBL/GenBank/DDBJ databases">
        <title>Sequencing the genomes of 1000 actinobacteria strains.</title>
        <authorList>
            <person name="Klenk H.-P."/>
        </authorList>
    </citation>
    <scope>NUCLEOTIDE SEQUENCE [LARGE SCALE GENOMIC DNA]</scope>
    <source>
        <strain evidence="1 2">DSM 22083</strain>
    </source>
</reference>
<proteinExistence type="predicted"/>
<dbReference type="GO" id="GO:0016301">
    <property type="term" value="F:kinase activity"/>
    <property type="evidence" value="ECO:0007669"/>
    <property type="project" value="UniProtKB-KW"/>
</dbReference>
<evidence type="ECO:0000313" key="2">
    <source>
        <dbReference type="Proteomes" id="UP000569914"/>
    </source>
</evidence>
<dbReference type="Gene3D" id="3.40.50.300">
    <property type="entry name" value="P-loop containing nucleotide triphosphate hydrolases"/>
    <property type="match status" value="1"/>
</dbReference>
<name>A0A7Y9IA70_9ACTN</name>
<keyword evidence="1" id="KW-0418">Kinase</keyword>
<keyword evidence="1" id="KW-0808">Transferase</keyword>
<dbReference type="SUPFAM" id="SSF52540">
    <property type="entry name" value="P-loop containing nucleoside triphosphate hydrolases"/>
    <property type="match status" value="1"/>
</dbReference>
<dbReference type="RefSeq" id="WP_179754086.1">
    <property type="nucleotide sequence ID" value="NZ_JACCBU010000001.1"/>
</dbReference>
<dbReference type="InterPro" id="IPR027417">
    <property type="entry name" value="P-loop_NTPase"/>
</dbReference>
<accession>A0A7Y9IA70</accession>
<protein>
    <submittedName>
        <fullName evidence="1">Uridine kinase</fullName>
    </submittedName>
</protein>
<evidence type="ECO:0000313" key="1">
    <source>
        <dbReference type="EMBL" id="NYE72940.1"/>
    </source>
</evidence>
<gene>
    <name evidence="1" type="ORF">BKA15_004269</name>
</gene>
<dbReference type="EMBL" id="JACCBU010000001">
    <property type="protein sequence ID" value="NYE72940.1"/>
    <property type="molecule type" value="Genomic_DNA"/>
</dbReference>
<dbReference type="AlphaFoldDB" id="A0A7Y9IA70"/>
<keyword evidence="2" id="KW-1185">Reference proteome</keyword>
<organism evidence="1 2">
    <name type="scientific">Microlunatus parietis</name>
    <dbReference type="NCBI Taxonomy" id="682979"/>
    <lineage>
        <taxon>Bacteria</taxon>
        <taxon>Bacillati</taxon>
        <taxon>Actinomycetota</taxon>
        <taxon>Actinomycetes</taxon>
        <taxon>Propionibacteriales</taxon>
        <taxon>Propionibacteriaceae</taxon>
        <taxon>Microlunatus</taxon>
    </lineage>
</organism>